<evidence type="ECO:0000313" key="2">
    <source>
        <dbReference type="Proteomes" id="UP000037943"/>
    </source>
</evidence>
<protein>
    <submittedName>
        <fullName evidence="1">Uncharacterized protein</fullName>
    </submittedName>
</protein>
<evidence type="ECO:0000313" key="1">
    <source>
        <dbReference type="EMBL" id="KPC17375.1"/>
    </source>
</evidence>
<proteinExistence type="predicted"/>
<dbReference type="Proteomes" id="UP000037943">
    <property type="component" value="Unassembled WGS sequence"/>
</dbReference>
<reference evidence="1 2" key="2">
    <citation type="submission" date="2015-10" db="EMBL/GenBank/DDBJ databases">
        <title>Comparative genomics and high-throughput reverse genetic screens identify a new phytobacterial MAMP and an Arabidopsis receptor required for immune elicitation.</title>
        <authorList>
            <person name="Mott G.A."/>
            <person name="Thakur S."/>
            <person name="Wang P.W."/>
            <person name="Desveaux D."/>
            <person name="Guttman D.S."/>
        </authorList>
    </citation>
    <scope>NUCLEOTIDE SEQUENCE [LARGE SCALE GENOMIC DNA]</scope>
    <source>
        <strain evidence="1 2">107</strain>
    </source>
</reference>
<keyword evidence="2" id="KW-1185">Reference proteome</keyword>
<organism evidence="1 2">
    <name type="scientific">Pseudomonas amygdali pv. lachrymans</name>
    <name type="common">Pseudomonas syringae pv. lachrymans</name>
    <dbReference type="NCBI Taxonomy" id="53707"/>
    <lineage>
        <taxon>Bacteria</taxon>
        <taxon>Pseudomonadati</taxon>
        <taxon>Pseudomonadota</taxon>
        <taxon>Gammaproteobacteria</taxon>
        <taxon>Pseudomonadales</taxon>
        <taxon>Pseudomonadaceae</taxon>
        <taxon>Pseudomonas</taxon>
        <taxon>Pseudomonas amygdali</taxon>
    </lineage>
</organism>
<name>A0ABR5KRF8_PSEAV</name>
<comment type="caution">
    <text evidence="1">The sequence shown here is derived from an EMBL/GenBank/DDBJ whole genome shotgun (WGS) entry which is preliminary data.</text>
</comment>
<gene>
    <name evidence="1" type="ORF">AC499_0577</name>
</gene>
<sequence length="41" mass="4602">MIGEQRLVLNDKAEQNKMPGAFLALNYLQNHEASFCCCVSD</sequence>
<reference evidence="1 2" key="1">
    <citation type="submission" date="2015-07" db="EMBL/GenBank/DDBJ databases">
        <authorList>
            <person name="O'Brien H.E."/>
            <person name="Thakur S."/>
            <person name="Gong Y."/>
            <person name="Wang P.W."/>
            <person name="Guttman D.S."/>
        </authorList>
    </citation>
    <scope>NUCLEOTIDE SEQUENCE [LARGE SCALE GENOMIC DNA]</scope>
    <source>
        <strain evidence="1 2">107</strain>
    </source>
</reference>
<dbReference type="EMBL" id="LGLK01000057">
    <property type="protein sequence ID" value="KPC17375.1"/>
    <property type="molecule type" value="Genomic_DNA"/>
</dbReference>
<accession>A0ABR5KRF8</accession>